<dbReference type="RefSeq" id="WP_267949369.1">
    <property type="nucleotide sequence ID" value="NZ_CP113264.1"/>
</dbReference>
<keyword evidence="3" id="KW-1185">Reference proteome</keyword>
<name>A0ABY6YU22_9ACTN</name>
<accession>A0ABY6YU22</accession>
<protein>
    <submittedName>
        <fullName evidence="2">Uncharacterized protein</fullName>
    </submittedName>
</protein>
<gene>
    <name evidence="2" type="ORF">OUQ99_11170</name>
</gene>
<sequence>MVSNQPDPAHAMSRGEAWEDLGLERSGSRPKFDRLTDTAVLYFPIHKEGVAIGYLWASVDGKAANFLSLQSADTEARNEKSVWVRRLLQAKRDGLTSIEALERWLRNPSGKQGGRIPPDSHPQKAKNLQELQDTANSQ</sequence>
<evidence type="ECO:0000256" key="1">
    <source>
        <dbReference type="SAM" id="MobiDB-lite"/>
    </source>
</evidence>
<evidence type="ECO:0000313" key="3">
    <source>
        <dbReference type="Proteomes" id="UP001156498"/>
    </source>
</evidence>
<proteinExistence type="predicted"/>
<organism evidence="2 3">
    <name type="scientific">Streptomonospora nanhaiensis</name>
    <dbReference type="NCBI Taxonomy" id="1323731"/>
    <lineage>
        <taxon>Bacteria</taxon>
        <taxon>Bacillati</taxon>
        <taxon>Actinomycetota</taxon>
        <taxon>Actinomycetes</taxon>
        <taxon>Streptosporangiales</taxon>
        <taxon>Nocardiopsidaceae</taxon>
        <taxon>Streptomonospora</taxon>
    </lineage>
</organism>
<feature type="compositionally biased region" description="Polar residues" evidence="1">
    <location>
        <begin position="129"/>
        <end position="138"/>
    </location>
</feature>
<dbReference type="EMBL" id="CP113264">
    <property type="protein sequence ID" value="WAE75599.1"/>
    <property type="molecule type" value="Genomic_DNA"/>
</dbReference>
<reference evidence="2 3" key="1">
    <citation type="journal article" date="2013" name="Int. J. Syst. Evol. Microbiol.">
        <title>Description of Streptomonospora sediminis sp. nov. and Streptomonospora nanhaiensis sp. nov., and reclassification of Nocardiopsis arabia Hozzein &amp; Goodfellow 2008 as Streptomonospora arabica comb. nov. and emended description of the genus Streptomonospora.</title>
        <authorList>
            <person name="Zhang D.F."/>
            <person name="Pan H.Q."/>
            <person name="He J."/>
            <person name="Zhang X.M."/>
            <person name="Zhang Y.G."/>
            <person name="Klenk H.P."/>
            <person name="Hu J.C."/>
            <person name="Li W.J."/>
        </authorList>
    </citation>
    <scope>NUCLEOTIDE SEQUENCE [LARGE SCALE GENOMIC DNA]</scope>
    <source>
        <strain evidence="2 3">12A09</strain>
    </source>
</reference>
<feature type="region of interest" description="Disordered" evidence="1">
    <location>
        <begin position="106"/>
        <end position="138"/>
    </location>
</feature>
<dbReference type="Proteomes" id="UP001156498">
    <property type="component" value="Chromosome"/>
</dbReference>
<evidence type="ECO:0000313" key="2">
    <source>
        <dbReference type="EMBL" id="WAE75599.1"/>
    </source>
</evidence>